<dbReference type="SUPFAM" id="SSF103088">
    <property type="entry name" value="OmpA-like"/>
    <property type="match status" value="2"/>
</dbReference>
<keyword evidence="8" id="KW-1185">Reference proteome</keyword>
<comment type="caution">
    <text evidence="7">The sequence shown here is derived from an EMBL/GenBank/DDBJ whole genome shotgun (WGS) entry which is preliminary data.</text>
</comment>
<dbReference type="CDD" id="cd07185">
    <property type="entry name" value="OmpA_C-like"/>
    <property type="match status" value="1"/>
</dbReference>
<comment type="subcellular location">
    <subcellularLocation>
        <location evidence="1">Cell outer membrane</location>
    </subcellularLocation>
</comment>
<dbReference type="RefSeq" id="WP_265991152.1">
    <property type="nucleotide sequence ID" value="NZ_CP110973.1"/>
</dbReference>
<dbReference type="PRINTS" id="PR01021">
    <property type="entry name" value="OMPADOMAIN"/>
</dbReference>
<dbReference type="EMBL" id="JBHTLP010000011">
    <property type="protein sequence ID" value="MFD1143241.1"/>
    <property type="molecule type" value="Genomic_DNA"/>
</dbReference>
<dbReference type="Proteomes" id="UP001597116">
    <property type="component" value="Unassembled WGS sequence"/>
</dbReference>
<evidence type="ECO:0000256" key="3">
    <source>
        <dbReference type="ARBA" id="ARBA00023237"/>
    </source>
</evidence>
<evidence type="ECO:0000256" key="5">
    <source>
        <dbReference type="SAM" id="MobiDB-lite"/>
    </source>
</evidence>
<name>A0ABW3QFR7_9BACT</name>
<evidence type="ECO:0000313" key="7">
    <source>
        <dbReference type="EMBL" id="MFD1143241.1"/>
    </source>
</evidence>
<organism evidence="7 8">
    <name type="scientific">Larkinella insperata</name>
    <dbReference type="NCBI Taxonomy" id="332158"/>
    <lineage>
        <taxon>Bacteria</taxon>
        <taxon>Pseudomonadati</taxon>
        <taxon>Bacteroidota</taxon>
        <taxon>Cytophagia</taxon>
        <taxon>Cytophagales</taxon>
        <taxon>Spirosomataceae</taxon>
        <taxon>Larkinella</taxon>
    </lineage>
</organism>
<dbReference type="Gene3D" id="3.30.1330.60">
    <property type="entry name" value="OmpA-like domain"/>
    <property type="match status" value="2"/>
</dbReference>
<proteinExistence type="predicted"/>
<evidence type="ECO:0000256" key="2">
    <source>
        <dbReference type="ARBA" id="ARBA00023136"/>
    </source>
</evidence>
<evidence type="ECO:0000313" key="8">
    <source>
        <dbReference type="Proteomes" id="UP001597116"/>
    </source>
</evidence>
<evidence type="ECO:0000256" key="1">
    <source>
        <dbReference type="ARBA" id="ARBA00004442"/>
    </source>
</evidence>
<keyword evidence="2 4" id="KW-0472">Membrane</keyword>
<dbReference type="InterPro" id="IPR006665">
    <property type="entry name" value="OmpA-like"/>
</dbReference>
<dbReference type="Pfam" id="PF00691">
    <property type="entry name" value="OmpA"/>
    <property type="match status" value="2"/>
</dbReference>
<dbReference type="PROSITE" id="PS51123">
    <property type="entry name" value="OMPA_2"/>
    <property type="match status" value="1"/>
</dbReference>
<accession>A0ABW3QFR7</accession>
<dbReference type="InterPro" id="IPR050330">
    <property type="entry name" value="Bact_OuterMem_StrucFunc"/>
</dbReference>
<dbReference type="PANTHER" id="PTHR30329">
    <property type="entry name" value="STATOR ELEMENT OF FLAGELLAR MOTOR COMPLEX"/>
    <property type="match status" value="1"/>
</dbReference>
<protein>
    <submittedName>
        <fullName evidence="7">OmpA family protein</fullName>
    </submittedName>
</protein>
<reference evidence="8" key="1">
    <citation type="journal article" date="2019" name="Int. J. Syst. Evol. Microbiol.">
        <title>The Global Catalogue of Microorganisms (GCM) 10K type strain sequencing project: providing services to taxonomists for standard genome sequencing and annotation.</title>
        <authorList>
            <consortium name="The Broad Institute Genomics Platform"/>
            <consortium name="The Broad Institute Genome Sequencing Center for Infectious Disease"/>
            <person name="Wu L."/>
            <person name="Ma J."/>
        </authorList>
    </citation>
    <scope>NUCLEOTIDE SEQUENCE [LARGE SCALE GENOMIC DNA]</scope>
    <source>
        <strain evidence="8">CCUG 55608</strain>
    </source>
</reference>
<feature type="region of interest" description="Disordered" evidence="5">
    <location>
        <begin position="212"/>
        <end position="240"/>
    </location>
</feature>
<evidence type="ECO:0000256" key="4">
    <source>
        <dbReference type="PROSITE-ProRule" id="PRU00473"/>
    </source>
</evidence>
<keyword evidence="3" id="KW-0998">Cell outer membrane</keyword>
<sequence length="240" mass="25727">MAFAKSGADANFNSVLPLLDSLALYLKSNPGKQLQLTGFYDGREHNTTSEPNLGAARASSIRAYLTGLGVPENQFQIVGIEKSNLSFTPAGDSLYGGVQFAFPDAVLVKGNKPTGEDSLANGATFTSIFEPMDLYFNTGKTDYIQTAETTEFLERTKAYLKEHPDQKLLVTGHTDNSGPDALNLMLSKKRAAAVKTQFIQAGIASSQIEVAGKGESRPVASNNTADGRRANRRTSVVVTK</sequence>
<feature type="domain" description="OmpA-like" evidence="6">
    <location>
        <begin position="123"/>
        <end position="240"/>
    </location>
</feature>
<dbReference type="InterPro" id="IPR036737">
    <property type="entry name" value="OmpA-like_sf"/>
</dbReference>
<dbReference type="InterPro" id="IPR006664">
    <property type="entry name" value="OMP_bac"/>
</dbReference>
<evidence type="ECO:0000259" key="6">
    <source>
        <dbReference type="PROSITE" id="PS51123"/>
    </source>
</evidence>
<dbReference type="PANTHER" id="PTHR30329:SF21">
    <property type="entry name" value="LIPOPROTEIN YIAD-RELATED"/>
    <property type="match status" value="1"/>
</dbReference>
<dbReference type="PRINTS" id="PR01023">
    <property type="entry name" value="NAFLGMOTY"/>
</dbReference>
<gene>
    <name evidence="7" type="ORF">ACFQ4C_19090</name>
</gene>